<dbReference type="AlphaFoldDB" id="A0A2T2NH20"/>
<evidence type="ECO:0000313" key="3">
    <source>
        <dbReference type="Proteomes" id="UP000240883"/>
    </source>
</evidence>
<dbReference type="OrthoDB" id="1022638at2759"/>
<dbReference type="Proteomes" id="UP000240883">
    <property type="component" value="Unassembled WGS sequence"/>
</dbReference>
<protein>
    <recommendedName>
        <fullName evidence="1">BTB domain-containing protein</fullName>
    </recommendedName>
</protein>
<evidence type="ECO:0000313" key="2">
    <source>
        <dbReference type="EMBL" id="PSN64734.1"/>
    </source>
</evidence>
<dbReference type="EMBL" id="KZ678138">
    <property type="protein sequence ID" value="PSN64734.1"/>
    <property type="molecule type" value="Genomic_DNA"/>
</dbReference>
<dbReference type="PANTHER" id="PTHR47843">
    <property type="entry name" value="BTB DOMAIN-CONTAINING PROTEIN-RELATED"/>
    <property type="match status" value="1"/>
</dbReference>
<keyword evidence="3" id="KW-1185">Reference proteome</keyword>
<dbReference type="PANTHER" id="PTHR47843:SF2">
    <property type="entry name" value="BTB DOMAIN-CONTAINING PROTEIN"/>
    <property type="match status" value="1"/>
</dbReference>
<evidence type="ECO:0000259" key="1">
    <source>
        <dbReference type="PROSITE" id="PS50097"/>
    </source>
</evidence>
<dbReference type="Gene3D" id="3.30.710.10">
    <property type="entry name" value="Potassium Channel Kv1.1, Chain A"/>
    <property type="match status" value="1"/>
</dbReference>
<gene>
    <name evidence="2" type="ORF">BS50DRAFT_529203</name>
</gene>
<dbReference type="PROSITE" id="PS50097">
    <property type="entry name" value="BTB"/>
    <property type="match status" value="1"/>
</dbReference>
<feature type="domain" description="BTB" evidence="1">
    <location>
        <begin position="20"/>
        <end position="91"/>
    </location>
</feature>
<reference evidence="2 3" key="1">
    <citation type="journal article" date="2018" name="Front. Microbiol.">
        <title>Genome-Wide Analysis of Corynespora cassiicola Leaf Fall Disease Putative Effectors.</title>
        <authorList>
            <person name="Lopez D."/>
            <person name="Ribeiro S."/>
            <person name="Label P."/>
            <person name="Fumanal B."/>
            <person name="Venisse J.S."/>
            <person name="Kohler A."/>
            <person name="de Oliveira R.R."/>
            <person name="Labutti K."/>
            <person name="Lipzen A."/>
            <person name="Lail K."/>
            <person name="Bauer D."/>
            <person name="Ohm R.A."/>
            <person name="Barry K.W."/>
            <person name="Spatafora J."/>
            <person name="Grigoriev I.V."/>
            <person name="Martin F.M."/>
            <person name="Pujade-Renaud V."/>
        </authorList>
    </citation>
    <scope>NUCLEOTIDE SEQUENCE [LARGE SCALE GENOMIC DNA]</scope>
    <source>
        <strain evidence="2 3">Philippines</strain>
    </source>
</reference>
<dbReference type="Pfam" id="PF00651">
    <property type="entry name" value="BTB"/>
    <property type="match status" value="1"/>
</dbReference>
<accession>A0A2T2NH20</accession>
<proteinExistence type="predicted"/>
<dbReference type="InterPro" id="IPR011333">
    <property type="entry name" value="SKP1/BTB/POZ_sf"/>
</dbReference>
<dbReference type="CDD" id="cd18186">
    <property type="entry name" value="BTB_POZ_ZBTB_KLHL-like"/>
    <property type="match status" value="1"/>
</dbReference>
<dbReference type="InterPro" id="IPR000210">
    <property type="entry name" value="BTB/POZ_dom"/>
</dbReference>
<sequence>MSQLSICVTASSTTSFLQTPAIKIIVGDGDDQSEFFVHQGIICDRSEFFRRALNGNWAESTDRVVRLPEDNPSIFSLYHGFLYTKSLPILPERISNDEKESEAIAEQYLALCELYVLAEKLVDSMFKADVLDALKNRSTRPASNGACYYPNMDCVRVIYDGTRSKSKARSLLVSIYVDHGNEEFVKEEVDQIPKEFLHDLCRKTLQKRQRPKDIAAKLKNKDDEIERLKKIVSTRITAVDRMIQNNDSRLQLTALDTNHGIRNTDEVYFVSFGPVVSRNSNAR</sequence>
<dbReference type="SUPFAM" id="SSF54695">
    <property type="entry name" value="POZ domain"/>
    <property type="match status" value="1"/>
</dbReference>
<name>A0A2T2NH20_CORCC</name>
<dbReference type="STRING" id="1448308.A0A2T2NH20"/>
<organism evidence="2 3">
    <name type="scientific">Corynespora cassiicola Philippines</name>
    <dbReference type="NCBI Taxonomy" id="1448308"/>
    <lineage>
        <taxon>Eukaryota</taxon>
        <taxon>Fungi</taxon>
        <taxon>Dikarya</taxon>
        <taxon>Ascomycota</taxon>
        <taxon>Pezizomycotina</taxon>
        <taxon>Dothideomycetes</taxon>
        <taxon>Pleosporomycetidae</taxon>
        <taxon>Pleosporales</taxon>
        <taxon>Corynesporascaceae</taxon>
        <taxon>Corynespora</taxon>
    </lineage>
</organism>